<dbReference type="GO" id="GO:0016787">
    <property type="term" value="F:hydrolase activity"/>
    <property type="evidence" value="ECO:0007669"/>
    <property type="project" value="UniProtKB-KW"/>
</dbReference>
<dbReference type="GO" id="GO:0004312">
    <property type="term" value="F:fatty acid synthase activity"/>
    <property type="evidence" value="ECO:0007669"/>
    <property type="project" value="InterPro"/>
</dbReference>
<dbReference type="Gene3D" id="3.10.129.10">
    <property type="entry name" value="Hotdog Thioesterase"/>
    <property type="match status" value="1"/>
</dbReference>
<evidence type="ECO:0000256" key="1">
    <source>
        <dbReference type="ARBA" id="ARBA00022450"/>
    </source>
</evidence>
<dbReference type="Gene3D" id="2.40.128.700">
    <property type="match status" value="1"/>
</dbReference>
<reference evidence="6" key="1">
    <citation type="submission" date="2021-01" db="EMBL/GenBank/DDBJ databases">
        <authorList>
            <person name="Kaushik A."/>
        </authorList>
    </citation>
    <scope>NUCLEOTIDE SEQUENCE</scope>
    <source>
        <strain evidence="6">AG5</strain>
    </source>
</reference>
<evidence type="ECO:0000313" key="6">
    <source>
        <dbReference type="EMBL" id="CAE7081387.1"/>
    </source>
</evidence>
<dbReference type="PRINTS" id="PR01483">
    <property type="entry name" value="FASYNTHASE"/>
</dbReference>
<dbReference type="SUPFAM" id="SSF52151">
    <property type="entry name" value="FabD/lysophospholipase-like"/>
    <property type="match status" value="1"/>
</dbReference>
<evidence type="ECO:0000256" key="4">
    <source>
        <dbReference type="ARBA" id="ARBA00022801"/>
    </source>
</evidence>
<evidence type="ECO:0000256" key="2">
    <source>
        <dbReference type="ARBA" id="ARBA00022553"/>
    </source>
</evidence>
<dbReference type="Proteomes" id="UP000663827">
    <property type="component" value="Unassembled WGS sequence"/>
</dbReference>
<accession>A0A8H3DX08</accession>
<organism evidence="6 7">
    <name type="scientific">Rhizoctonia solani</name>
    <dbReference type="NCBI Taxonomy" id="456999"/>
    <lineage>
        <taxon>Eukaryota</taxon>
        <taxon>Fungi</taxon>
        <taxon>Dikarya</taxon>
        <taxon>Basidiomycota</taxon>
        <taxon>Agaricomycotina</taxon>
        <taxon>Agaricomycetes</taxon>
        <taxon>Cantharellales</taxon>
        <taxon>Ceratobasidiaceae</taxon>
        <taxon>Rhizoctonia</taxon>
    </lineage>
</organism>
<keyword evidence="3" id="KW-0808">Transferase</keyword>
<keyword evidence="4" id="KW-0378">Hydrolase</keyword>
<keyword evidence="2" id="KW-0597">Phosphoprotein</keyword>
<dbReference type="InterPro" id="IPR050830">
    <property type="entry name" value="Fungal_FAS"/>
</dbReference>
<evidence type="ECO:0000313" key="7">
    <source>
        <dbReference type="Proteomes" id="UP000663827"/>
    </source>
</evidence>
<dbReference type="InterPro" id="IPR002539">
    <property type="entry name" value="MaoC-like_dom"/>
</dbReference>
<dbReference type="Gene3D" id="3.90.25.70">
    <property type="match status" value="1"/>
</dbReference>
<dbReference type="EMBL" id="CAJNJQ010000485">
    <property type="protein sequence ID" value="CAE7081387.1"/>
    <property type="molecule type" value="Genomic_DNA"/>
</dbReference>
<dbReference type="FunFam" id="3.30.70.3330:FF:000001">
    <property type="entry name" value="Fatty acid synthase subunit beta dehydratase"/>
    <property type="match status" value="1"/>
</dbReference>
<dbReference type="PANTHER" id="PTHR10982">
    <property type="entry name" value="MALONYL COA-ACYL CARRIER PROTEIN TRANSACYLASE"/>
    <property type="match status" value="1"/>
</dbReference>
<feature type="domain" description="Malonyl-CoA:ACP transacylase (MAT)" evidence="5">
    <location>
        <begin position="205"/>
        <end position="477"/>
    </location>
</feature>
<proteinExistence type="predicted"/>
<dbReference type="InterPro" id="IPR040899">
    <property type="entry name" value="Fas_alpha_ACP"/>
</dbReference>
<dbReference type="FunFam" id="3.90.25.70:FF:000001">
    <property type="entry name" value="Fatty acid synthase subunit alpha"/>
    <property type="match status" value="1"/>
</dbReference>
<dbReference type="InterPro" id="IPR016035">
    <property type="entry name" value="Acyl_Trfase/lysoPLipase"/>
</dbReference>
<dbReference type="AlphaFoldDB" id="A0A8H3DX08"/>
<dbReference type="Pfam" id="PF22235">
    <property type="entry name" value="FAS1_thioest_ins"/>
    <property type="match status" value="1"/>
</dbReference>
<dbReference type="Pfam" id="PF00698">
    <property type="entry name" value="Acyl_transf_1"/>
    <property type="match status" value="1"/>
</dbReference>
<dbReference type="InterPro" id="IPR001227">
    <property type="entry name" value="Ac_transferase_dom_sf"/>
</dbReference>
<name>A0A8H3DX08_9AGAM</name>
<dbReference type="InterPro" id="IPR029069">
    <property type="entry name" value="HotDog_dom_sf"/>
</dbReference>
<dbReference type="InterPro" id="IPR003965">
    <property type="entry name" value="Fatty_acid_synthase"/>
</dbReference>
<dbReference type="SMART" id="SM00827">
    <property type="entry name" value="PKS_AT"/>
    <property type="match status" value="1"/>
</dbReference>
<dbReference type="GO" id="GO:0005835">
    <property type="term" value="C:fatty acid synthase complex"/>
    <property type="evidence" value="ECO:0007669"/>
    <property type="project" value="InterPro"/>
</dbReference>
<dbReference type="Gene3D" id="3.40.366.10">
    <property type="entry name" value="Malonyl-Coenzyme A Acyl Carrier Protein, domain 2"/>
    <property type="match status" value="1"/>
</dbReference>
<dbReference type="GO" id="GO:0006633">
    <property type="term" value="P:fatty acid biosynthetic process"/>
    <property type="evidence" value="ECO:0007669"/>
    <property type="project" value="InterPro"/>
</dbReference>
<protein>
    <recommendedName>
        <fullName evidence="5">Malonyl-CoA:ACP transacylase (MAT) domain-containing protein</fullName>
    </recommendedName>
</protein>
<gene>
    <name evidence="6" type="ORF">RDB_LOCUS24019</name>
</gene>
<dbReference type="PANTHER" id="PTHR10982:SF21">
    <property type="entry name" value="FATTY ACID SYNTHASE SUBUNIT BETA"/>
    <property type="match status" value="1"/>
</dbReference>
<comment type="caution">
    <text evidence="6">The sequence shown here is derived from an EMBL/GenBank/DDBJ whole genome shotgun (WGS) entry which is preliminary data.</text>
</comment>
<keyword evidence="1" id="KW-0596">Phosphopantetheine</keyword>
<dbReference type="InterPro" id="IPR014043">
    <property type="entry name" value="Acyl_transferase_dom"/>
</dbReference>
<dbReference type="GO" id="GO:0008897">
    <property type="term" value="F:holo-[acyl-carrier-protein] synthase activity"/>
    <property type="evidence" value="ECO:0007669"/>
    <property type="project" value="InterPro"/>
</dbReference>
<dbReference type="SUPFAM" id="SSF54637">
    <property type="entry name" value="Thioesterase/thiol ester dehydrase-isomerase"/>
    <property type="match status" value="1"/>
</dbReference>
<dbReference type="Pfam" id="PF18325">
    <property type="entry name" value="Fas_alpha_ACP"/>
    <property type="match status" value="1"/>
</dbReference>
<evidence type="ECO:0000259" key="5">
    <source>
        <dbReference type="SMART" id="SM00827"/>
    </source>
</evidence>
<dbReference type="Gene3D" id="3.30.70.3330">
    <property type="match status" value="1"/>
</dbReference>
<sequence length="769" mass="84293">MPRQYSFKVKSEYKYKPKATYSSIAAEGSAYIRNLLKGFVKVATVSYSTGHAHGNPVLFYLSRHREVQGDVKKLDGNGYTLTSSAVPPSFIAPTTNEPYFTISGDFNPIHINPYFFDYAVLPCAITHGMWSSAATRKYVENVVAQGRPERVLQYDVSFVGMVLPGDEHYGMRDGNLAVKVETSNQRDERVLNGTAEVAQVPTIYVFTGQGSQKPGMGMELYNSSPARAVWEAVHAHLLAVYGISIVDTVKNNPKEETIHFGGRQRQDSPPLRRYRCSCSQYTFSHPNGLLFATQIAQIALVVTEKASFESMKSKGLVQNDCAFACHSLGECSVLASIADVLAISALVDFVSYRGITMQRAVKRDEHNRPNYAMCTVSPSRIGKSFNDATLREIVDSVSHQTNLLPEIVNYNVEGQQYVCAGELLALETLTNVLNYLKIEKTDIQQSRKCRASSSQAASKRGRRSRRQKAIPKLERGFTIVSLPGIDVLFHSRYLWPGVMPFRAYLSKKINPLHLNPDILVGKCIPSKLARSAAQLGPRQLGLRRTTTKLAYTILAELPAYQFASPVRWIQTQDLLLTHYNFERLVELDPGPIPTGMATRTLKAKYEAGDGAISRDEIVDAPSQTVVETPTPVAVAAGGAATAIPDEPLKAVDTLRLIISQKLKKEVGEVSISKVIKDLVGGKSTLQNEILGDLQLEFLSAPEKSEELPLDELGATPSVGHTGPLDKHANGLAPHMTGQNMPGGFNITTAKTHLNKTWGLGPAPHCGFGS</sequence>
<evidence type="ECO:0000256" key="3">
    <source>
        <dbReference type="ARBA" id="ARBA00022679"/>
    </source>
</evidence>
<dbReference type="Pfam" id="PF01575">
    <property type="entry name" value="MaoC_dehydratas"/>
    <property type="match status" value="1"/>
</dbReference>
<dbReference type="CDD" id="cd03447">
    <property type="entry name" value="FAS_MaoC"/>
    <property type="match status" value="1"/>
</dbReference>